<protein>
    <submittedName>
        <fullName evidence="4">T9SS type A sorting domain-containing protein</fullName>
    </submittedName>
</protein>
<dbReference type="Pfam" id="PF18962">
    <property type="entry name" value="Por_Secre_tail"/>
    <property type="match status" value="1"/>
</dbReference>
<evidence type="ECO:0000313" key="5">
    <source>
        <dbReference type="Proteomes" id="UP000295814"/>
    </source>
</evidence>
<evidence type="ECO:0000256" key="1">
    <source>
        <dbReference type="ARBA" id="ARBA00022729"/>
    </source>
</evidence>
<feature type="domain" description="Secretion system C-terminal sorting" evidence="3">
    <location>
        <begin position="375"/>
        <end position="440"/>
    </location>
</feature>
<evidence type="ECO:0000313" key="4">
    <source>
        <dbReference type="EMBL" id="TWO34040.1"/>
    </source>
</evidence>
<dbReference type="RefSeq" id="WP_133355636.1">
    <property type="nucleotide sequence ID" value="NZ_SMZJ02000002.1"/>
</dbReference>
<dbReference type="Gene3D" id="2.60.120.260">
    <property type="entry name" value="Galactose-binding domain-like"/>
    <property type="match status" value="1"/>
</dbReference>
<comment type="caution">
    <text evidence="4">The sequence shown here is derived from an EMBL/GenBank/DDBJ whole genome shotgun (WGS) entry which is preliminary data.</text>
</comment>
<reference evidence="4 5" key="1">
    <citation type="submission" date="2019-03" db="EMBL/GenBank/DDBJ databases">
        <authorList>
            <person name="Zhong Y.L."/>
        </authorList>
    </citation>
    <scope>NUCLEOTIDE SEQUENCE [LARGE SCALE GENOMIC DNA]</scope>
    <source>
        <strain evidence="4 5">W255</strain>
    </source>
</reference>
<feature type="signal peptide" evidence="2">
    <location>
        <begin position="1"/>
        <end position="19"/>
    </location>
</feature>
<organism evidence="4 5">
    <name type="scientific">Seonamhaeicola sediminis</name>
    <dbReference type="NCBI Taxonomy" id="2528206"/>
    <lineage>
        <taxon>Bacteria</taxon>
        <taxon>Pseudomonadati</taxon>
        <taxon>Bacteroidota</taxon>
        <taxon>Flavobacteriia</taxon>
        <taxon>Flavobacteriales</taxon>
        <taxon>Flavobacteriaceae</taxon>
    </lineage>
</organism>
<keyword evidence="1 2" id="KW-0732">Signal</keyword>
<accession>A0A562YGT9</accession>
<dbReference type="AlphaFoldDB" id="A0A562YGT9"/>
<dbReference type="Proteomes" id="UP000295814">
    <property type="component" value="Unassembled WGS sequence"/>
</dbReference>
<dbReference type="EMBL" id="SMZJ02000002">
    <property type="protein sequence ID" value="TWO34040.1"/>
    <property type="molecule type" value="Genomic_DNA"/>
</dbReference>
<dbReference type="InterPro" id="IPR026444">
    <property type="entry name" value="Secre_tail"/>
</dbReference>
<gene>
    <name evidence="4" type="ORF">E1J38_004500</name>
</gene>
<dbReference type="NCBIfam" id="TIGR04183">
    <property type="entry name" value="Por_Secre_tail"/>
    <property type="match status" value="1"/>
</dbReference>
<name>A0A562YGT9_9FLAO</name>
<reference evidence="4 5" key="2">
    <citation type="submission" date="2019-07" db="EMBL/GenBank/DDBJ databases">
        <title>Seonamhaeicola sp. W255 draft genome.</title>
        <authorList>
            <person name="Zhang X.-Y."/>
            <person name="Zhang R."/>
            <person name="Zhong Y.-L."/>
            <person name="Du Z.-J."/>
        </authorList>
    </citation>
    <scope>NUCLEOTIDE SEQUENCE [LARGE SCALE GENOMIC DNA]</scope>
    <source>
        <strain evidence="4 5">W255</strain>
    </source>
</reference>
<dbReference type="OrthoDB" id="5381604at2"/>
<keyword evidence="5" id="KW-1185">Reference proteome</keyword>
<sequence length="445" mass="47294">MMKKITFLLTLITISLGFAQQQTYLIDFEDGNVGSDASLWTSFNSNPPSEVVTNPQANGVNTDATTKVLKIVTPPLAAPGGGCAAGLETDNGTIGTWDLDSGVPSNTSLSMMVHKSTVGRIGMQLINSTGGLVVGFTDGATIPVTVANEWQLITFNFSIDASNVSKLVIFTDWTCDQGATRATESILHIDNITWGGDKVLDPVIPGPPVASFVDDFESGLGDYGVGGDGGTLTSIANPDQTAPNTSANVAQLSGINTNLYTHIEKTVADGFDLSSGDRGFSIMVRGSSTVPVKFKLEGGAVVDLDLTYTDVGNWQKLVYDVSGNTSTNNTKLVVFFDIENNTTVPGGDFQFDNIEMGALASLGTDDLKLESFKAFPNPTQDSWTIKTKNEIINTIKVYDVLGKNVLTTSPNDSEANISGKQLKTGLYFATILTQQGQQTLRLVKQ</sequence>
<proteinExistence type="predicted"/>
<evidence type="ECO:0000259" key="3">
    <source>
        <dbReference type="Pfam" id="PF18962"/>
    </source>
</evidence>
<evidence type="ECO:0000256" key="2">
    <source>
        <dbReference type="SAM" id="SignalP"/>
    </source>
</evidence>
<feature type="chain" id="PRO_5022785054" evidence="2">
    <location>
        <begin position="20"/>
        <end position="445"/>
    </location>
</feature>